<name>A0A1G4W7W6_9FLAO</name>
<dbReference type="Proteomes" id="UP000182124">
    <property type="component" value="Unassembled WGS sequence"/>
</dbReference>
<accession>A0A1G4W7W6</accession>
<dbReference type="EMBL" id="FMTY01000009">
    <property type="protein sequence ID" value="SCX18238.1"/>
    <property type="molecule type" value="Genomic_DNA"/>
</dbReference>
<sequence length="238" mass="27518">MHLKAHSILLIFLLLQAPLVTAQEWKSLKAYQKETGQATLQEGCWLKKDRTRKTEVWKKANVFNLSVDNGNLKYTTLSEMRDFYHWFDQEIKKQGHEIKWIGIAEIVANQLSNLDYGFVRVVVVRNKEVVDFANEGCARVLAFAFPKLKEVYFSSEILKGKVAEDWDNAYGRDEQCAVLEPLYKKLSPKALCKLDRMAKGKGVYTFAVSKEMKYQGSIEDCETRFLHGRDRIALQLKE</sequence>
<evidence type="ECO:0000313" key="3">
    <source>
        <dbReference type="Proteomes" id="UP000182124"/>
    </source>
</evidence>
<organism evidence="2 3">
    <name type="scientific">Flavobacterium saliperosum</name>
    <dbReference type="NCBI Taxonomy" id="329186"/>
    <lineage>
        <taxon>Bacteria</taxon>
        <taxon>Pseudomonadati</taxon>
        <taxon>Bacteroidota</taxon>
        <taxon>Flavobacteriia</taxon>
        <taxon>Flavobacteriales</taxon>
        <taxon>Flavobacteriaceae</taxon>
        <taxon>Flavobacterium</taxon>
    </lineage>
</organism>
<dbReference type="AlphaFoldDB" id="A0A1G4W7W6"/>
<gene>
    <name evidence="2" type="ORF">SAMN02927925_02648</name>
</gene>
<evidence type="ECO:0000256" key="1">
    <source>
        <dbReference type="SAM" id="SignalP"/>
    </source>
</evidence>
<feature type="signal peptide" evidence="1">
    <location>
        <begin position="1"/>
        <end position="22"/>
    </location>
</feature>
<protein>
    <submittedName>
        <fullName evidence="2">Uncharacterized protein</fullName>
    </submittedName>
</protein>
<dbReference type="STRING" id="329186.SAMN02927925_02648"/>
<dbReference type="RefSeq" id="WP_023576900.1">
    <property type="nucleotide sequence ID" value="NZ_CBCSBQ010000018.1"/>
</dbReference>
<feature type="chain" id="PRO_5010288669" evidence="1">
    <location>
        <begin position="23"/>
        <end position="238"/>
    </location>
</feature>
<reference evidence="2 3" key="1">
    <citation type="submission" date="2016-10" db="EMBL/GenBank/DDBJ databases">
        <authorList>
            <person name="de Groot N.N."/>
        </authorList>
    </citation>
    <scope>NUCLEOTIDE SEQUENCE [LARGE SCALE GENOMIC DNA]</scope>
    <source>
        <strain evidence="2 3">CGMCC 1.3801</strain>
    </source>
</reference>
<keyword evidence="1" id="KW-0732">Signal</keyword>
<dbReference type="eggNOG" id="COG3209">
    <property type="taxonomic scope" value="Bacteria"/>
</dbReference>
<proteinExistence type="predicted"/>
<evidence type="ECO:0000313" key="2">
    <source>
        <dbReference type="EMBL" id="SCX18238.1"/>
    </source>
</evidence>